<evidence type="ECO:0000256" key="5">
    <source>
        <dbReference type="ARBA" id="ARBA00023136"/>
    </source>
</evidence>
<feature type="transmembrane region" description="Helical" evidence="7">
    <location>
        <begin position="54"/>
        <end position="76"/>
    </location>
</feature>
<dbReference type="InterPro" id="IPR011701">
    <property type="entry name" value="MFS"/>
</dbReference>
<evidence type="ECO:0000256" key="4">
    <source>
        <dbReference type="ARBA" id="ARBA00022989"/>
    </source>
</evidence>
<dbReference type="InterPro" id="IPR036259">
    <property type="entry name" value="MFS_trans_sf"/>
</dbReference>
<evidence type="ECO:0000256" key="1">
    <source>
        <dbReference type="ARBA" id="ARBA00004651"/>
    </source>
</evidence>
<protein>
    <submittedName>
        <fullName evidence="8">MFS transporter</fullName>
    </submittedName>
</protein>
<evidence type="ECO:0000313" key="9">
    <source>
        <dbReference type="Proteomes" id="UP001596066"/>
    </source>
</evidence>
<keyword evidence="4 7" id="KW-1133">Transmembrane helix</keyword>
<dbReference type="EMBL" id="JBHSOC010000034">
    <property type="protein sequence ID" value="MFC5643608.1"/>
    <property type="molecule type" value="Genomic_DNA"/>
</dbReference>
<feature type="compositionally biased region" description="Low complexity" evidence="6">
    <location>
        <begin position="430"/>
        <end position="448"/>
    </location>
</feature>
<feature type="transmembrane region" description="Helical" evidence="7">
    <location>
        <begin position="385"/>
        <end position="403"/>
    </location>
</feature>
<evidence type="ECO:0000256" key="6">
    <source>
        <dbReference type="SAM" id="MobiDB-lite"/>
    </source>
</evidence>
<dbReference type="Proteomes" id="UP001596066">
    <property type="component" value="Unassembled WGS sequence"/>
</dbReference>
<evidence type="ECO:0000256" key="7">
    <source>
        <dbReference type="SAM" id="Phobius"/>
    </source>
</evidence>
<keyword evidence="3 7" id="KW-0812">Transmembrane</keyword>
<dbReference type="Pfam" id="PF07690">
    <property type="entry name" value="MFS_1"/>
    <property type="match status" value="1"/>
</dbReference>
<feature type="transmembrane region" description="Helical" evidence="7">
    <location>
        <begin position="102"/>
        <end position="127"/>
    </location>
</feature>
<feature type="transmembrane region" description="Helical" evidence="7">
    <location>
        <begin position="173"/>
        <end position="193"/>
    </location>
</feature>
<accession>A0ABW0VDL5</accession>
<proteinExistence type="predicted"/>
<feature type="transmembrane region" description="Helical" evidence="7">
    <location>
        <begin position="294"/>
        <end position="312"/>
    </location>
</feature>
<dbReference type="PANTHER" id="PTHR23513:SF6">
    <property type="entry name" value="MAJOR FACILITATOR SUPERFAMILY ASSOCIATED DOMAIN-CONTAINING PROTEIN"/>
    <property type="match status" value="1"/>
</dbReference>
<evidence type="ECO:0000256" key="3">
    <source>
        <dbReference type="ARBA" id="ARBA00022692"/>
    </source>
</evidence>
<organism evidence="8 9">
    <name type="scientific">Kitasatospora cinereorecta</name>
    <dbReference type="NCBI Taxonomy" id="285560"/>
    <lineage>
        <taxon>Bacteria</taxon>
        <taxon>Bacillati</taxon>
        <taxon>Actinomycetota</taxon>
        <taxon>Actinomycetes</taxon>
        <taxon>Kitasatosporales</taxon>
        <taxon>Streptomycetaceae</taxon>
        <taxon>Kitasatospora</taxon>
    </lineage>
</organism>
<gene>
    <name evidence="8" type="ORF">ACFPZF_19860</name>
</gene>
<comment type="subcellular location">
    <subcellularLocation>
        <location evidence="1">Cell membrane</location>
        <topology evidence="1">Multi-pass membrane protein</topology>
    </subcellularLocation>
</comment>
<dbReference type="PANTHER" id="PTHR23513">
    <property type="entry name" value="INTEGRAL MEMBRANE EFFLUX PROTEIN-RELATED"/>
    <property type="match status" value="1"/>
</dbReference>
<sequence>MNDMPRPTRDRLLGHRDFRQLLLGAAASQAGSQVTLVALPLVAVLVLHASAFQVGLLTAAETAAFLLVGLPAGAWLDRMRKLPVLVRADVVRFLAVGSIPPAAAAGVLTMAQLYVVALVTGIATVFFDVAHQSYLPNLLPREHLVAGNGALETVRSSAQIVGPGLGGGLVQLLGAPLAIVADAVGYLTSAVLLRRIRAVEDEPQPAAAGSLRADIAEGVRFVLGHPLLRMIAAATAVSNLFAAVLMAVQTVFWVRVLELSPAAIGVLLSVSAVGGLAGALCAGRLAARVGQARLIWLSALASAPFALLWPLSSGPAGAVLFGVGSAVVLFGAVVYNVAQVSFRQTVCPPELLGRMNATIRFLVWGTLPLGALLGGTVAGTAGPRAALWVCAVGFLAVPLPLLLSPLRRLRDLPSGTDDDTAPSPGPDPDPAGGDDAATAPAEATRATH</sequence>
<reference evidence="9" key="1">
    <citation type="journal article" date="2019" name="Int. J. Syst. Evol. Microbiol.">
        <title>The Global Catalogue of Microorganisms (GCM) 10K type strain sequencing project: providing services to taxonomists for standard genome sequencing and annotation.</title>
        <authorList>
            <consortium name="The Broad Institute Genomics Platform"/>
            <consortium name="The Broad Institute Genome Sequencing Center for Infectious Disease"/>
            <person name="Wu L."/>
            <person name="Ma J."/>
        </authorList>
    </citation>
    <scope>NUCLEOTIDE SEQUENCE [LARGE SCALE GENOMIC DNA]</scope>
    <source>
        <strain evidence="9">CGMCC 4.1622</strain>
    </source>
</reference>
<dbReference type="RefSeq" id="WP_346140739.1">
    <property type="nucleotide sequence ID" value="NZ_BAAAUA010000002.1"/>
</dbReference>
<feature type="transmembrane region" description="Helical" evidence="7">
    <location>
        <begin position="230"/>
        <end position="256"/>
    </location>
</feature>
<dbReference type="SUPFAM" id="SSF103473">
    <property type="entry name" value="MFS general substrate transporter"/>
    <property type="match status" value="1"/>
</dbReference>
<feature type="transmembrane region" description="Helical" evidence="7">
    <location>
        <begin position="21"/>
        <end position="48"/>
    </location>
</feature>
<dbReference type="Gene3D" id="1.20.1250.20">
    <property type="entry name" value="MFS general substrate transporter like domains"/>
    <property type="match status" value="1"/>
</dbReference>
<comment type="caution">
    <text evidence="8">The sequence shown here is derived from an EMBL/GenBank/DDBJ whole genome shotgun (WGS) entry which is preliminary data.</text>
</comment>
<feature type="region of interest" description="Disordered" evidence="6">
    <location>
        <begin position="412"/>
        <end position="448"/>
    </location>
</feature>
<keyword evidence="5 7" id="KW-0472">Membrane</keyword>
<evidence type="ECO:0000256" key="2">
    <source>
        <dbReference type="ARBA" id="ARBA00022475"/>
    </source>
</evidence>
<keyword evidence="2" id="KW-1003">Cell membrane</keyword>
<evidence type="ECO:0000313" key="8">
    <source>
        <dbReference type="EMBL" id="MFC5643608.1"/>
    </source>
</evidence>
<feature type="transmembrane region" description="Helical" evidence="7">
    <location>
        <begin position="318"/>
        <end position="338"/>
    </location>
</feature>
<feature type="transmembrane region" description="Helical" evidence="7">
    <location>
        <begin position="359"/>
        <end position="379"/>
    </location>
</feature>
<name>A0ABW0VDL5_9ACTN</name>
<dbReference type="CDD" id="cd06173">
    <property type="entry name" value="MFS_MefA_like"/>
    <property type="match status" value="1"/>
</dbReference>
<feature type="transmembrane region" description="Helical" evidence="7">
    <location>
        <begin position="262"/>
        <end position="282"/>
    </location>
</feature>
<keyword evidence="9" id="KW-1185">Reference proteome</keyword>